<dbReference type="Proteomes" id="UP000297693">
    <property type="component" value="Unassembled WGS sequence"/>
</dbReference>
<dbReference type="EMBL" id="RQGD01000022">
    <property type="protein sequence ID" value="TGL60129.1"/>
    <property type="molecule type" value="Genomic_DNA"/>
</dbReference>
<dbReference type="OrthoDB" id="345027at2"/>
<proteinExistence type="predicted"/>
<evidence type="ECO:0000313" key="3">
    <source>
        <dbReference type="Proteomes" id="UP000297693"/>
    </source>
</evidence>
<dbReference type="Gene3D" id="2.60.40.10">
    <property type="entry name" value="Immunoglobulins"/>
    <property type="match status" value="1"/>
</dbReference>
<dbReference type="InterPro" id="IPR002909">
    <property type="entry name" value="IPT_dom"/>
</dbReference>
<dbReference type="InterPro" id="IPR013783">
    <property type="entry name" value="Ig-like_fold"/>
</dbReference>
<dbReference type="Gene3D" id="2.60.120.380">
    <property type="match status" value="1"/>
</dbReference>
<protein>
    <recommendedName>
        <fullName evidence="1">IPT/TIG domain-containing protein</fullName>
    </recommendedName>
</protein>
<accession>A0A4R9K2A2</accession>
<organism evidence="2 3">
    <name type="scientific">Leptospira ognonensis</name>
    <dbReference type="NCBI Taxonomy" id="2484945"/>
    <lineage>
        <taxon>Bacteria</taxon>
        <taxon>Pseudomonadati</taxon>
        <taxon>Spirochaetota</taxon>
        <taxon>Spirochaetia</taxon>
        <taxon>Leptospirales</taxon>
        <taxon>Leptospiraceae</taxon>
        <taxon>Leptospira</taxon>
    </lineage>
</organism>
<evidence type="ECO:0000313" key="2">
    <source>
        <dbReference type="EMBL" id="TGL60129.1"/>
    </source>
</evidence>
<name>A0A4R9K2A2_9LEPT</name>
<gene>
    <name evidence="2" type="ORF">EHQ58_06405</name>
</gene>
<dbReference type="Pfam" id="PF01833">
    <property type="entry name" value="TIG"/>
    <property type="match status" value="1"/>
</dbReference>
<evidence type="ECO:0000259" key="1">
    <source>
        <dbReference type="Pfam" id="PF01833"/>
    </source>
</evidence>
<dbReference type="AlphaFoldDB" id="A0A4R9K2A2"/>
<feature type="domain" description="IPT/TIG" evidence="1">
    <location>
        <begin position="73"/>
        <end position="142"/>
    </location>
</feature>
<dbReference type="RefSeq" id="WP_135623056.1">
    <property type="nucleotide sequence ID" value="NZ_RQGD01000022.1"/>
</dbReference>
<comment type="caution">
    <text evidence="2">The sequence shown here is derived from an EMBL/GenBank/DDBJ whole genome shotgun (WGS) entry which is preliminary data.</text>
</comment>
<dbReference type="InterPro" id="IPR014756">
    <property type="entry name" value="Ig_E-set"/>
</dbReference>
<sequence length="343" mass="36154">MKRIYKPTHLIALFMTLALVNCPEPKKDDTTSTLLPLLLLSSSTRSTTTTDPTISITQVFHTASGTSSRALPGAAMSISGTNFSTTLSDVSVTVKGTAATVTATSSTVISFTMPDISSITENQSVEVVVKSKSSTATTNITYYPTPTISPNVTNSFNRSFNGSGATFSHWYKFTAAGNTNIINTSGYTSRDIDFYIYSSVDATSSTASAIGTTTNAEVLRTSLLTSGRTYYLQVYVFSSLSTSYRIGIASQAISNASCSFHGTTSKCLDYLFTDSAQQTDCGSGTWNATTSCTALALGTVVGRCTAPFSTNIGSVYYYSNGGSAFSAGTAQTNCNTISNSIFQ</sequence>
<reference evidence="2" key="1">
    <citation type="journal article" date="2019" name="PLoS Negl. Trop. Dis.">
        <title>Revisiting the worldwide diversity of Leptospira species in the environment.</title>
        <authorList>
            <person name="Vincent A.T."/>
            <person name="Schiettekatte O."/>
            <person name="Bourhy P."/>
            <person name="Veyrier F.J."/>
            <person name="Picardeau M."/>
        </authorList>
    </citation>
    <scope>NUCLEOTIDE SEQUENCE [LARGE SCALE GENOMIC DNA]</scope>
    <source>
        <strain evidence="2">201702476</strain>
    </source>
</reference>
<dbReference type="SUPFAM" id="SSF81296">
    <property type="entry name" value="E set domains"/>
    <property type="match status" value="1"/>
</dbReference>
<keyword evidence="3" id="KW-1185">Reference proteome</keyword>